<dbReference type="InterPro" id="IPR050493">
    <property type="entry name" value="FAD-dep_Monooxygenase_BioMet"/>
</dbReference>
<dbReference type="EMBL" id="CP138583">
    <property type="protein sequence ID" value="WPH00116.1"/>
    <property type="molecule type" value="Genomic_DNA"/>
</dbReference>
<comment type="similarity">
    <text evidence="1">Belongs to the paxM FAD-dependent monooxygenase family.</text>
</comment>
<dbReference type="SUPFAM" id="SSF51905">
    <property type="entry name" value="FAD/NAD(P)-binding domain"/>
    <property type="match status" value="1"/>
</dbReference>
<keyword evidence="5" id="KW-0503">Monooxygenase</keyword>
<dbReference type="Pfam" id="PF01494">
    <property type="entry name" value="FAD_binding_3"/>
    <property type="match status" value="1"/>
</dbReference>
<keyword evidence="2" id="KW-0285">Flavoprotein</keyword>
<evidence type="ECO:0000256" key="4">
    <source>
        <dbReference type="ARBA" id="ARBA00023002"/>
    </source>
</evidence>
<keyword evidence="3" id="KW-0274">FAD</keyword>
<evidence type="ECO:0000259" key="6">
    <source>
        <dbReference type="Pfam" id="PF01494"/>
    </source>
</evidence>
<evidence type="ECO:0000256" key="3">
    <source>
        <dbReference type="ARBA" id="ARBA00022827"/>
    </source>
</evidence>
<protein>
    <recommendedName>
        <fullName evidence="6">FAD-binding domain-containing protein</fullName>
    </recommendedName>
</protein>
<dbReference type="GO" id="GO:0004497">
    <property type="term" value="F:monooxygenase activity"/>
    <property type="evidence" value="ECO:0007669"/>
    <property type="project" value="UniProtKB-KW"/>
</dbReference>
<evidence type="ECO:0000313" key="8">
    <source>
        <dbReference type="Proteomes" id="UP001303373"/>
    </source>
</evidence>
<dbReference type="Gene3D" id="3.50.50.60">
    <property type="entry name" value="FAD/NAD(P)-binding domain"/>
    <property type="match status" value="1"/>
</dbReference>
<feature type="domain" description="FAD-binding" evidence="6">
    <location>
        <begin position="7"/>
        <end position="342"/>
    </location>
</feature>
<name>A0AAQ3M5A6_9PEZI</name>
<accession>A0AAQ3M5A6</accession>
<dbReference type="InterPro" id="IPR036188">
    <property type="entry name" value="FAD/NAD-bd_sf"/>
</dbReference>
<evidence type="ECO:0000256" key="5">
    <source>
        <dbReference type="ARBA" id="ARBA00023033"/>
    </source>
</evidence>
<organism evidence="7 8">
    <name type="scientific">Acrodontium crateriforme</name>
    <dbReference type="NCBI Taxonomy" id="150365"/>
    <lineage>
        <taxon>Eukaryota</taxon>
        <taxon>Fungi</taxon>
        <taxon>Dikarya</taxon>
        <taxon>Ascomycota</taxon>
        <taxon>Pezizomycotina</taxon>
        <taxon>Dothideomycetes</taxon>
        <taxon>Dothideomycetidae</taxon>
        <taxon>Mycosphaerellales</taxon>
        <taxon>Teratosphaeriaceae</taxon>
        <taxon>Acrodontium</taxon>
    </lineage>
</organism>
<dbReference type="AlphaFoldDB" id="A0AAQ3M5A6"/>
<keyword evidence="4" id="KW-0560">Oxidoreductase</keyword>
<dbReference type="PRINTS" id="PR00420">
    <property type="entry name" value="RNGMNOXGNASE"/>
</dbReference>
<dbReference type="InterPro" id="IPR002938">
    <property type="entry name" value="FAD-bd"/>
</dbReference>
<evidence type="ECO:0000256" key="1">
    <source>
        <dbReference type="ARBA" id="ARBA00007992"/>
    </source>
</evidence>
<reference evidence="7 8" key="1">
    <citation type="submission" date="2023-11" db="EMBL/GenBank/DDBJ databases">
        <title>An acidophilic fungus is an integral part of prey digestion in a carnivorous sundew plant.</title>
        <authorList>
            <person name="Tsai I.J."/>
        </authorList>
    </citation>
    <scope>NUCLEOTIDE SEQUENCE [LARGE SCALE GENOMIC DNA]</scope>
    <source>
        <strain evidence="7">169a</strain>
    </source>
</reference>
<dbReference type="SUPFAM" id="SSF54373">
    <property type="entry name" value="FAD-linked reductases, C-terminal domain"/>
    <property type="match status" value="1"/>
</dbReference>
<gene>
    <name evidence="7" type="ORF">R9X50_00293900</name>
</gene>
<dbReference type="PANTHER" id="PTHR13789">
    <property type="entry name" value="MONOOXYGENASE"/>
    <property type="match status" value="1"/>
</dbReference>
<evidence type="ECO:0000313" key="7">
    <source>
        <dbReference type="EMBL" id="WPH00116.1"/>
    </source>
</evidence>
<dbReference type="Proteomes" id="UP001303373">
    <property type="component" value="Chromosome 4"/>
</dbReference>
<keyword evidence="8" id="KW-1185">Reference proteome</keyword>
<proteinExistence type="inferred from homology"/>
<dbReference type="GO" id="GO:0071949">
    <property type="term" value="F:FAD binding"/>
    <property type="evidence" value="ECO:0007669"/>
    <property type="project" value="InterPro"/>
</dbReference>
<dbReference type="PANTHER" id="PTHR13789:SF147">
    <property type="entry name" value="PUTATIVE (AFU_ORTHOLOGUE AFUA_2G01950)-RELATED"/>
    <property type="match status" value="1"/>
</dbReference>
<sequence length="469" mass="52223">MVKQNIEIGIVGAGIGGVMASIAIALAGGKVTILEAADKLGEIGAGIQMTPNVARLLQRYGIDKVIGNDLVQFTELNLRDKDGKVIGYTPIDRIEKTLGHPWWLVHRHHLHNGLVEVARKNGVNIIIDSRVASLEQKPNSKVTATTEKGKAFEFDLLIGADGVRSVVRRTLFPNVSPRPPSGNCAYRAVVPWEEVRRDPLTRELVENKDGSVRKTMEVWMAPTGYIISYPISDAKLFNMVLSHFRPTLIDQVQEVTIEEVRNEYKTYDPRIRRVVEKIQPGISRWPLLVTGPLESWSNSAKNVVLMGDAAHSMTNHMAQGAATSMEDGAFLARCIAEVVRGRMEICDAVKLYENGRMPKASYKQQVSYLNGWLWHLPEGPAQRARNKAMEPEIRGEGTLRSPNLYGDPATVLNCYGYDAEAHADDDIATWHNKGKVVRDESTTVVKAEADKIVNWFLPENTKYPIRSKL</sequence>
<evidence type="ECO:0000256" key="2">
    <source>
        <dbReference type="ARBA" id="ARBA00022630"/>
    </source>
</evidence>